<reference evidence="9" key="1">
    <citation type="journal article" date="2019" name="Int. J. Syst. Evol. Microbiol.">
        <title>The Global Catalogue of Microorganisms (GCM) 10K type strain sequencing project: providing services to taxonomists for standard genome sequencing and annotation.</title>
        <authorList>
            <consortium name="The Broad Institute Genomics Platform"/>
            <consortium name="The Broad Institute Genome Sequencing Center for Infectious Disease"/>
            <person name="Wu L."/>
            <person name="Ma J."/>
        </authorList>
    </citation>
    <scope>NUCLEOTIDE SEQUENCE [LARGE SCALE GENOMIC DNA]</scope>
    <source>
        <strain evidence="9">JCM 17687</strain>
    </source>
</reference>
<evidence type="ECO:0000256" key="4">
    <source>
        <dbReference type="ARBA" id="ARBA00022692"/>
    </source>
</evidence>
<comment type="subcellular location">
    <subcellularLocation>
        <location evidence="1">Cell membrane</location>
        <topology evidence="1">Multi-pass membrane protein</topology>
    </subcellularLocation>
</comment>
<feature type="transmembrane region" description="Helical" evidence="7">
    <location>
        <begin position="6"/>
        <end position="27"/>
    </location>
</feature>
<feature type="transmembrane region" description="Helical" evidence="7">
    <location>
        <begin position="48"/>
        <end position="67"/>
    </location>
</feature>
<dbReference type="RefSeq" id="WP_345506696.1">
    <property type="nucleotide sequence ID" value="NZ_BAABIW010000009.1"/>
</dbReference>
<keyword evidence="3" id="KW-0808">Transferase</keyword>
<proteinExistence type="predicted"/>
<keyword evidence="2" id="KW-1003">Cell membrane</keyword>
<keyword evidence="4 7" id="KW-0812">Transmembrane</keyword>
<evidence type="ECO:0000256" key="1">
    <source>
        <dbReference type="ARBA" id="ARBA00004651"/>
    </source>
</evidence>
<keyword evidence="9" id="KW-1185">Reference proteome</keyword>
<organism evidence="8 9">
    <name type="scientific">Terrabacter aeriphilus</name>
    <dbReference type="NCBI Taxonomy" id="515662"/>
    <lineage>
        <taxon>Bacteria</taxon>
        <taxon>Bacillati</taxon>
        <taxon>Actinomycetota</taxon>
        <taxon>Actinomycetes</taxon>
        <taxon>Micrococcales</taxon>
        <taxon>Intrasporangiaceae</taxon>
        <taxon>Terrabacter</taxon>
    </lineage>
</organism>
<protein>
    <submittedName>
        <fullName evidence="8">Glycosyltransferase family 4 protein</fullName>
    </submittedName>
</protein>
<evidence type="ECO:0000256" key="2">
    <source>
        <dbReference type="ARBA" id="ARBA00022475"/>
    </source>
</evidence>
<dbReference type="CDD" id="cd06854">
    <property type="entry name" value="GT_WbpL_WbcO_like"/>
    <property type="match status" value="1"/>
</dbReference>
<accession>A0ABP9J954</accession>
<keyword evidence="5 7" id="KW-1133">Transmembrane helix</keyword>
<dbReference type="PANTHER" id="PTHR22926:SF3">
    <property type="entry name" value="UNDECAPRENYL-PHOSPHATE ALPHA-N-ACETYLGLUCOSAMINYL 1-PHOSPHATE TRANSFERASE"/>
    <property type="match status" value="1"/>
</dbReference>
<evidence type="ECO:0000256" key="3">
    <source>
        <dbReference type="ARBA" id="ARBA00022679"/>
    </source>
</evidence>
<evidence type="ECO:0000313" key="9">
    <source>
        <dbReference type="Proteomes" id="UP001500427"/>
    </source>
</evidence>
<name>A0ABP9J954_9MICO</name>
<feature type="transmembrane region" description="Helical" evidence="7">
    <location>
        <begin position="130"/>
        <end position="148"/>
    </location>
</feature>
<evidence type="ECO:0000313" key="8">
    <source>
        <dbReference type="EMBL" id="GAA5022883.1"/>
    </source>
</evidence>
<evidence type="ECO:0000256" key="6">
    <source>
        <dbReference type="ARBA" id="ARBA00023136"/>
    </source>
</evidence>
<keyword evidence="6 7" id="KW-0472">Membrane</keyword>
<comment type="caution">
    <text evidence="8">The sequence shown here is derived from an EMBL/GenBank/DDBJ whole genome shotgun (WGS) entry which is preliminary data.</text>
</comment>
<feature type="transmembrane region" description="Helical" evidence="7">
    <location>
        <begin position="79"/>
        <end position="95"/>
    </location>
</feature>
<dbReference type="Pfam" id="PF00953">
    <property type="entry name" value="Glycos_transf_4"/>
    <property type="match status" value="1"/>
</dbReference>
<dbReference type="EMBL" id="BAABIW010000009">
    <property type="protein sequence ID" value="GAA5022883.1"/>
    <property type="molecule type" value="Genomic_DNA"/>
</dbReference>
<dbReference type="InterPro" id="IPR000715">
    <property type="entry name" value="Glycosyl_transferase_4"/>
</dbReference>
<feature type="transmembrane region" description="Helical" evidence="7">
    <location>
        <begin position="307"/>
        <end position="325"/>
    </location>
</feature>
<feature type="transmembrane region" description="Helical" evidence="7">
    <location>
        <begin position="279"/>
        <end position="301"/>
    </location>
</feature>
<evidence type="ECO:0000256" key="7">
    <source>
        <dbReference type="SAM" id="Phobius"/>
    </source>
</evidence>
<sequence length="344" mass="35728">MTAPVLATTVGGLVVSVATILALLPLLRSRGVVDVPVDRSMHAVPTPRGGGLGIVAAACVSLLGVLLTPEISNTVVRDLAFAVLPVVAMAAIGLVDDLRTLSVVPRLGGQAVVAAVWATTAPIVAHRTAFWVPLVVLGTIVLVNITNFMDGINGLVSGHAVITSGWYAVVALVTDVPAAALLAAAVLGGSLGFLPFNVPQARVFLGDVGSYGLGAIWAVLSVWLLLAGAPVEALLAPLVILLTDSLTTLVRRMANGDRIFEPHRLHVYQRLTHAGWSHLRTSCVVGALTLACVLLTLPGLLGAGRQVRLVTVVLLAGVGVLYVFLPRLANTGARWSQVRDELEI</sequence>
<dbReference type="PANTHER" id="PTHR22926">
    <property type="entry name" value="PHOSPHO-N-ACETYLMURAMOYL-PENTAPEPTIDE-TRANSFERASE"/>
    <property type="match status" value="1"/>
</dbReference>
<evidence type="ECO:0000256" key="5">
    <source>
        <dbReference type="ARBA" id="ARBA00022989"/>
    </source>
</evidence>
<gene>
    <name evidence="8" type="ORF">GCM10023258_13580</name>
</gene>
<dbReference type="Proteomes" id="UP001500427">
    <property type="component" value="Unassembled WGS sequence"/>
</dbReference>